<feature type="domain" description="Atos-like conserved" evidence="3">
    <location>
        <begin position="1199"/>
        <end position="1257"/>
    </location>
</feature>
<dbReference type="InterPro" id="IPR025261">
    <property type="entry name" value="Atos-like_cons_dom"/>
</dbReference>
<reference evidence="4 5" key="1">
    <citation type="journal article" date="2023" name="Sci. Data">
        <title>Genome assembly of the Korean intertidal mud-creeper Batillaria attramentaria.</title>
        <authorList>
            <person name="Patra A.K."/>
            <person name="Ho P.T."/>
            <person name="Jun S."/>
            <person name="Lee S.J."/>
            <person name="Kim Y."/>
            <person name="Won Y.J."/>
        </authorList>
    </citation>
    <scope>NUCLEOTIDE SEQUENCE [LARGE SCALE GENOMIC DNA]</scope>
    <source>
        <strain evidence="4">Wonlab-2016</strain>
    </source>
</reference>
<evidence type="ECO:0000313" key="5">
    <source>
        <dbReference type="Proteomes" id="UP001519460"/>
    </source>
</evidence>
<feature type="compositionally biased region" description="Basic and acidic residues" evidence="2">
    <location>
        <begin position="670"/>
        <end position="680"/>
    </location>
</feature>
<feature type="region of interest" description="Disordered" evidence="2">
    <location>
        <begin position="243"/>
        <end position="361"/>
    </location>
</feature>
<accession>A0ABD0JC74</accession>
<evidence type="ECO:0000313" key="4">
    <source>
        <dbReference type="EMBL" id="KAK7469658.1"/>
    </source>
</evidence>
<comment type="caution">
    <text evidence="4">The sequence shown here is derived from an EMBL/GenBank/DDBJ whole genome shotgun (WGS) entry which is preliminary data.</text>
</comment>
<dbReference type="Proteomes" id="UP001519460">
    <property type="component" value="Unassembled WGS sequence"/>
</dbReference>
<feature type="compositionally biased region" description="Low complexity" evidence="2">
    <location>
        <begin position="716"/>
        <end position="731"/>
    </location>
</feature>
<feature type="compositionally biased region" description="Low complexity" evidence="2">
    <location>
        <begin position="1128"/>
        <end position="1137"/>
    </location>
</feature>
<dbReference type="EMBL" id="JACVVK020000509">
    <property type="protein sequence ID" value="KAK7469658.1"/>
    <property type="molecule type" value="Genomic_DNA"/>
</dbReference>
<dbReference type="InterPro" id="IPR051506">
    <property type="entry name" value="ATOS_Transcription_Regulators"/>
</dbReference>
<proteinExistence type="inferred from homology"/>
<protein>
    <recommendedName>
        <fullName evidence="3">Atos-like conserved domain-containing protein</fullName>
    </recommendedName>
</protein>
<name>A0ABD0JC74_9CAEN</name>
<evidence type="ECO:0000256" key="2">
    <source>
        <dbReference type="SAM" id="MobiDB-lite"/>
    </source>
</evidence>
<feature type="non-terminal residue" evidence="4">
    <location>
        <position position="1"/>
    </location>
</feature>
<organism evidence="4 5">
    <name type="scientific">Batillaria attramentaria</name>
    <dbReference type="NCBI Taxonomy" id="370345"/>
    <lineage>
        <taxon>Eukaryota</taxon>
        <taxon>Metazoa</taxon>
        <taxon>Spiralia</taxon>
        <taxon>Lophotrochozoa</taxon>
        <taxon>Mollusca</taxon>
        <taxon>Gastropoda</taxon>
        <taxon>Caenogastropoda</taxon>
        <taxon>Sorbeoconcha</taxon>
        <taxon>Cerithioidea</taxon>
        <taxon>Batillariidae</taxon>
        <taxon>Batillaria</taxon>
    </lineage>
</organism>
<evidence type="ECO:0000259" key="3">
    <source>
        <dbReference type="SMART" id="SM01177"/>
    </source>
</evidence>
<feature type="compositionally biased region" description="Polar residues" evidence="2">
    <location>
        <begin position="698"/>
        <end position="715"/>
    </location>
</feature>
<feature type="region of interest" description="Disordered" evidence="2">
    <location>
        <begin position="668"/>
        <end position="743"/>
    </location>
</feature>
<feature type="compositionally biased region" description="Basic and acidic residues" evidence="2">
    <location>
        <begin position="271"/>
        <end position="284"/>
    </location>
</feature>
<dbReference type="PANTHER" id="PTHR13199:SF11">
    <property type="entry name" value="PROTEIN ATOSSA"/>
    <property type="match status" value="1"/>
</dbReference>
<dbReference type="Pfam" id="PF13915">
    <property type="entry name" value="DUF4210"/>
    <property type="match status" value="1"/>
</dbReference>
<feature type="region of interest" description="Disordered" evidence="2">
    <location>
        <begin position="1016"/>
        <end position="1093"/>
    </location>
</feature>
<comment type="similarity">
    <text evidence="1">Belongs to the ATOS family.</text>
</comment>
<sequence length="1387" mass="152089">ESTASEMAQEEFDPLDLMSGVAMLVLEARTPDNSVKGRVEGPHCPSFKHEGRHMCSKETLECLRALEFRERINMMWKNGIPSCIDILLFPVCSHGLDEARSLEGAASNMHENSILLERWTIQCIQKWHGEWSSGVSGSMLLQAVRSYLYFSQLSSWLTSMHGCLPITIAYRLYAPGEEAGVNFVEPADSHAFPTGIYGPHGLRVHVLALPRQEHVPALLCALAGEQGDAGSLLGVCGLPPTMTSRETKREDDGEEFGGVKPKRFTRCRTAGHTDRPPPTKEERRRMKQRAAACHTLASEDGQPNFGDGFPQKATPLHHPKTAEQLGRTPSSRERGESPKVTVSEEAGAKFKGQRSSSRERLEGQLRPLELSAGAPAHSFDLHSPKVLMSADAQMPHNLITKKKCIDFRNRGNQSTDDHYPTFDSMEDKLFLTRHFRDLQSPLSPLDIQSFLANLHTISGPIPPHIRLPKSLAAELAAKKAASEWQGADSCELYVTPEVGLNVPGKKPLHALSSPSVDELKPQTENSLYESMLLLKPGAASAHCLPTRMPHQRAKTQAKEMSSFGKSPLALDQDCYASRKKQLIAVAQQWSETCSEGRREKQDGDQKTSVMKITPAASDQEFVEQLPKRGLSVSIDQTLRDINKIVRARKTKSIDHEFQDCQTAAGAHSAETADVKSHGGKTETTSGVSKLACEEKSVTTENTSHAPPETSSNLTVSNGDSSSSPFQSQTRSFETPDAVNGVYTDGRAKRRLHLDFGADGIPNSHAQDSNNSQSLMHAEAVCHSTDKVDLSELCEDDRAKSPNIPKSSYRQSPPRQVKSSEQSSRSNKQSPQKQVRSGEQSPPQQARSCEQDSPGVTQLSQGDHRKQGAASVDSSLTHSQDRCDQTKTSSDSSVCKFYLESPLSPSPSLASLSNGAFTAQSLSAWEQKFSADEDSLIEHWQQLSVEIKDLDNTCRGTCVDNDRTQYKSEKSSVADLPSSVAVDIEDDDSSRFGNFTHSSNFTDKAAVPASGREIHNATHLTARNGAVESNEDTSDDGRDNDEVFSNEQETAHSKKRHGPTRAKSAPNFASMSAKGKVTPEADGRSSDGVTRGRLATRDKSLLELGSKGASAQDRLRHRLVKSASMLFSSRSGLPSQSSPAPVKRRSTGRFDYDETLTSTKAIKNAISMSRLPDVSQYSTDGKSESGRFLSTSAPASTNSLLGNFEESILNGRLEPAGMVDGFTVDVGASGSFCPRHLSLPVTAYFFHLSDDNAPSPYLGHIGLDEVSKKGYHIPRKGTLQVTLFNPNKTVVKMFVVMYDLADMPPDSRTVIRQRTVYMPVDADSDEPSYLRYLIHLRVASSSSGKIYLHTDIRLIFARNKFELDSSVAKYELRSFTETPVNPKYSPKR</sequence>
<feature type="compositionally biased region" description="Polar residues" evidence="2">
    <location>
        <begin position="830"/>
        <end position="847"/>
    </location>
</feature>
<dbReference type="Pfam" id="PF13889">
    <property type="entry name" value="Chromosome_seg"/>
    <property type="match status" value="1"/>
</dbReference>
<dbReference type="InterPro" id="IPR033473">
    <property type="entry name" value="Atos-like_C"/>
</dbReference>
<gene>
    <name evidence="4" type="ORF">BaRGS_00036328</name>
</gene>
<feature type="compositionally biased region" description="Polar residues" evidence="2">
    <location>
        <begin position="803"/>
        <end position="813"/>
    </location>
</feature>
<evidence type="ECO:0000256" key="1">
    <source>
        <dbReference type="ARBA" id="ARBA00034497"/>
    </source>
</evidence>
<dbReference type="SMART" id="SM01177">
    <property type="entry name" value="DUF4210"/>
    <property type="match status" value="1"/>
</dbReference>
<dbReference type="PANTHER" id="PTHR13199">
    <property type="entry name" value="GH03947P"/>
    <property type="match status" value="1"/>
</dbReference>
<feature type="region of interest" description="Disordered" evidence="2">
    <location>
        <begin position="1128"/>
        <end position="1147"/>
    </location>
</feature>
<keyword evidence="5" id="KW-1185">Reference proteome</keyword>
<feature type="region of interest" description="Disordered" evidence="2">
    <location>
        <begin position="795"/>
        <end position="888"/>
    </location>
</feature>
<feature type="compositionally biased region" description="Low complexity" evidence="2">
    <location>
        <begin position="814"/>
        <end position="829"/>
    </location>
</feature>